<feature type="domain" description="Transposase IS116/IS110/IS902 C-terminal" evidence="2">
    <location>
        <begin position="191"/>
        <end position="274"/>
    </location>
</feature>
<evidence type="ECO:0000259" key="1">
    <source>
        <dbReference type="Pfam" id="PF01548"/>
    </source>
</evidence>
<dbReference type="EMBL" id="FXAK01000009">
    <property type="protein sequence ID" value="SMF90215.1"/>
    <property type="molecule type" value="Genomic_DNA"/>
</dbReference>
<dbReference type="GO" id="GO:0003677">
    <property type="term" value="F:DNA binding"/>
    <property type="evidence" value="ECO:0007669"/>
    <property type="project" value="InterPro"/>
</dbReference>
<dbReference type="InterPro" id="IPR002525">
    <property type="entry name" value="Transp_IS110-like_N"/>
</dbReference>
<name>A0A1X7HQP5_9PROT</name>
<evidence type="ECO:0000259" key="2">
    <source>
        <dbReference type="Pfam" id="PF02371"/>
    </source>
</evidence>
<protein>
    <submittedName>
        <fullName evidence="3">Transposase</fullName>
    </submittedName>
</protein>
<dbReference type="STRING" id="286727.SAMN02982917_7007"/>
<proteinExistence type="predicted"/>
<evidence type="ECO:0000313" key="3">
    <source>
        <dbReference type="EMBL" id="SMF90215.1"/>
    </source>
</evidence>
<evidence type="ECO:0000313" key="4">
    <source>
        <dbReference type="Proteomes" id="UP000192936"/>
    </source>
</evidence>
<accession>A0A1X7HQP5</accession>
<feature type="domain" description="Transposase IS110-like N-terminal" evidence="1">
    <location>
        <begin position="8"/>
        <end position="147"/>
    </location>
</feature>
<organism evidence="3 4">
    <name type="scientific">Azospirillum oryzae</name>
    <dbReference type="NCBI Taxonomy" id="286727"/>
    <lineage>
        <taxon>Bacteria</taxon>
        <taxon>Pseudomonadati</taxon>
        <taxon>Pseudomonadota</taxon>
        <taxon>Alphaproteobacteria</taxon>
        <taxon>Rhodospirillales</taxon>
        <taxon>Azospirillaceae</taxon>
        <taxon>Azospirillum</taxon>
    </lineage>
</organism>
<dbReference type="RefSeq" id="WP_085091760.1">
    <property type="nucleotide sequence ID" value="NZ_FXAK01000009.1"/>
</dbReference>
<reference evidence="3 4" key="1">
    <citation type="submission" date="2017-04" db="EMBL/GenBank/DDBJ databases">
        <authorList>
            <person name="Afonso C.L."/>
            <person name="Miller P.J."/>
            <person name="Scott M.A."/>
            <person name="Spackman E."/>
            <person name="Goraichik I."/>
            <person name="Dimitrov K.M."/>
            <person name="Suarez D.L."/>
            <person name="Swayne D.E."/>
        </authorList>
    </citation>
    <scope>NUCLEOTIDE SEQUENCE [LARGE SCALE GENOMIC DNA]</scope>
    <source>
        <strain evidence="3 4">A2P</strain>
    </source>
</reference>
<dbReference type="InterPro" id="IPR047650">
    <property type="entry name" value="Transpos_IS110"/>
</dbReference>
<dbReference type="GO" id="GO:0004803">
    <property type="term" value="F:transposase activity"/>
    <property type="evidence" value="ECO:0007669"/>
    <property type="project" value="InterPro"/>
</dbReference>
<dbReference type="AlphaFoldDB" id="A0A1X7HQP5"/>
<dbReference type="GO" id="GO:0006313">
    <property type="term" value="P:DNA transposition"/>
    <property type="evidence" value="ECO:0007669"/>
    <property type="project" value="InterPro"/>
</dbReference>
<dbReference type="PANTHER" id="PTHR33055:SF13">
    <property type="entry name" value="TRANSPOSASE"/>
    <property type="match status" value="1"/>
</dbReference>
<dbReference type="OrthoDB" id="8261795at2"/>
<sequence>MSEQTRVAGIDCGKDFLDIDVFPDAAPLRVVNSPQGHQEVVAWFTERKVTVAGLEASGGYERPIRDALRTAGVEVRIFDPARVRFFAKAKGRRAKNDSLDAAVIAEFTASQTTVPSLPDDPVREELAGLIKARRLLVDKRADLNKSIAHAPVAAQEALSRAVEYLAREVDALDAAICQTAKAQPVLSQTIQALQTAPGVGPVTAATLAALLPELGRTSGRKIAALVGVAPFDHDSGKMRGHRHIAGGRADVRRALYLAALSAATNTKGVIADFYNSLIERKKPSKLALTACARKLVVRLNAMLAKGATWEANPA</sequence>
<dbReference type="Pfam" id="PF01548">
    <property type="entry name" value="DEDD_Tnp_IS110"/>
    <property type="match status" value="1"/>
</dbReference>
<dbReference type="Pfam" id="PF02371">
    <property type="entry name" value="Transposase_20"/>
    <property type="match status" value="1"/>
</dbReference>
<dbReference type="Proteomes" id="UP000192936">
    <property type="component" value="Unassembled WGS sequence"/>
</dbReference>
<dbReference type="PANTHER" id="PTHR33055">
    <property type="entry name" value="TRANSPOSASE FOR INSERTION SEQUENCE ELEMENT IS1111A"/>
    <property type="match status" value="1"/>
</dbReference>
<dbReference type="InterPro" id="IPR003346">
    <property type="entry name" value="Transposase_20"/>
</dbReference>
<gene>
    <name evidence="3" type="ORF">SAMN02982917_7007</name>
</gene>